<evidence type="ECO:0000256" key="7">
    <source>
        <dbReference type="ARBA" id="ARBA00023160"/>
    </source>
</evidence>
<dbReference type="EMBL" id="CAKP01000097">
    <property type="protein sequence ID" value="CCJ33972.1"/>
    <property type="molecule type" value="Genomic_DNA"/>
</dbReference>
<dbReference type="InterPro" id="IPR037143">
    <property type="entry name" value="4-PPantetheinyl_Trfase_dom_sf"/>
</dbReference>
<dbReference type="GO" id="GO:0006633">
    <property type="term" value="P:fatty acid biosynthetic process"/>
    <property type="evidence" value="ECO:0007669"/>
    <property type="project" value="UniProtKB-UniRule"/>
</dbReference>
<keyword evidence="3 8" id="KW-0479">Metal-binding</keyword>
<dbReference type="Proteomes" id="UP000007652">
    <property type="component" value="Unassembled WGS sequence"/>
</dbReference>
<dbReference type="InterPro" id="IPR008278">
    <property type="entry name" value="4-PPantetheinyl_Trfase_dom"/>
</dbReference>
<dbReference type="AlphaFoldDB" id="I7J5S2"/>
<dbReference type="GO" id="GO:0008897">
    <property type="term" value="F:holo-[acyl-carrier-protein] synthase activity"/>
    <property type="evidence" value="ECO:0007669"/>
    <property type="project" value="UniProtKB-UniRule"/>
</dbReference>
<keyword evidence="1 8" id="KW-0444">Lipid biosynthesis</keyword>
<organism evidence="10 11">
    <name type="scientific">Caloramator australicus RC3</name>
    <dbReference type="NCBI Taxonomy" id="857293"/>
    <lineage>
        <taxon>Bacteria</taxon>
        <taxon>Bacillati</taxon>
        <taxon>Bacillota</taxon>
        <taxon>Clostridia</taxon>
        <taxon>Eubacteriales</taxon>
        <taxon>Clostridiaceae</taxon>
        <taxon>Caloramator</taxon>
    </lineage>
</organism>
<gene>
    <name evidence="8" type="primary">acpS</name>
    <name evidence="10" type="ORF">CAAU_1888</name>
</gene>
<evidence type="ECO:0000256" key="8">
    <source>
        <dbReference type="HAMAP-Rule" id="MF_00101"/>
    </source>
</evidence>
<dbReference type="NCBIfam" id="TIGR00556">
    <property type="entry name" value="pantethn_trn"/>
    <property type="match status" value="1"/>
</dbReference>
<comment type="cofactor">
    <cofactor evidence="8">
        <name>Mg(2+)</name>
        <dbReference type="ChEBI" id="CHEBI:18420"/>
    </cofactor>
</comment>
<evidence type="ECO:0000256" key="2">
    <source>
        <dbReference type="ARBA" id="ARBA00022679"/>
    </source>
</evidence>
<dbReference type="Pfam" id="PF01648">
    <property type="entry name" value="ACPS"/>
    <property type="match status" value="1"/>
</dbReference>
<keyword evidence="7 8" id="KW-0275">Fatty acid biosynthesis</keyword>
<dbReference type="NCBIfam" id="TIGR00516">
    <property type="entry name" value="acpS"/>
    <property type="match status" value="1"/>
</dbReference>
<reference evidence="10 11" key="1">
    <citation type="journal article" date="2011" name="J. Bacteriol.">
        <title>Draft genome sequence of Caloramator australicus strain RC3T, a thermoanaerobe from the Great Artesian Basin of Australia.</title>
        <authorList>
            <person name="Ogg C.D."/>
            <person name="Patel B.K.C."/>
        </authorList>
    </citation>
    <scope>NUCLEOTIDE SEQUENCE [LARGE SCALE GENOMIC DNA]</scope>
    <source>
        <strain evidence="10 11">RC3</strain>
    </source>
</reference>
<name>I7J5S2_9CLOT</name>
<keyword evidence="5 8" id="KW-0460">Magnesium</keyword>
<evidence type="ECO:0000313" key="10">
    <source>
        <dbReference type="EMBL" id="CCJ33972.1"/>
    </source>
</evidence>
<keyword evidence="11" id="KW-1185">Reference proteome</keyword>
<dbReference type="RefSeq" id="WP_008909229.1">
    <property type="nucleotide sequence ID" value="NZ_CAKP01000097.1"/>
</dbReference>
<evidence type="ECO:0000259" key="9">
    <source>
        <dbReference type="Pfam" id="PF01648"/>
    </source>
</evidence>
<dbReference type="EC" id="2.7.8.7" evidence="8"/>
<evidence type="ECO:0000256" key="6">
    <source>
        <dbReference type="ARBA" id="ARBA00023098"/>
    </source>
</evidence>
<evidence type="ECO:0000256" key="1">
    <source>
        <dbReference type="ARBA" id="ARBA00022516"/>
    </source>
</evidence>
<dbReference type="Gene3D" id="3.90.470.20">
    <property type="entry name" value="4'-phosphopantetheinyl transferase domain"/>
    <property type="match status" value="1"/>
</dbReference>
<evidence type="ECO:0000256" key="5">
    <source>
        <dbReference type="ARBA" id="ARBA00022842"/>
    </source>
</evidence>
<keyword evidence="8" id="KW-0963">Cytoplasm</keyword>
<dbReference type="OrthoDB" id="517356at2"/>
<dbReference type="STRING" id="857293.CAAU_1888"/>
<comment type="caution">
    <text evidence="10">The sequence shown here is derived from an EMBL/GenBank/DDBJ whole genome shotgun (WGS) entry which is preliminary data.</text>
</comment>
<evidence type="ECO:0000256" key="4">
    <source>
        <dbReference type="ARBA" id="ARBA00022832"/>
    </source>
</evidence>
<proteinExistence type="inferred from homology"/>
<protein>
    <recommendedName>
        <fullName evidence="8">Holo-[acyl-carrier-protein] synthase</fullName>
        <shortName evidence="8">Holo-ACP synthase</shortName>
        <ecNumber evidence="8">2.7.8.7</ecNumber>
    </recommendedName>
    <alternativeName>
        <fullName evidence="8">4'-phosphopantetheinyl transferase AcpS</fullName>
    </alternativeName>
</protein>
<evidence type="ECO:0000256" key="3">
    <source>
        <dbReference type="ARBA" id="ARBA00022723"/>
    </source>
</evidence>
<comment type="function">
    <text evidence="8">Transfers the 4'-phosphopantetheine moiety from coenzyme A to a Ser of acyl-carrier-protein.</text>
</comment>
<dbReference type="GO" id="GO:0000287">
    <property type="term" value="F:magnesium ion binding"/>
    <property type="evidence" value="ECO:0007669"/>
    <property type="project" value="UniProtKB-UniRule"/>
</dbReference>
<keyword evidence="2 8" id="KW-0808">Transferase</keyword>
<dbReference type="eggNOG" id="COG0736">
    <property type="taxonomic scope" value="Bacteria"/>
</dbReference>
<dbReference type="SUPFAM" id="SSF56214">
    <property type="entry name" value="4'-phosphopantetheinyl transferase"/>
    <property type="match status" value="1"/>
</dbReference>
<feature type="binding site" evidence="8">
    <location>
        <position position="54"/>
    </location>
    <ligand>
        <name>Mg(2+)</name>
        <dbReference type="ChEBI" id="CHEBI:18420"/>
    </ligand>
</feature>
<evidence type="ECO:0000313" key="11">
    <source>
        <dbReference type="Proteomes" id="UP000007652"/>
    </source>
</evidence>
<sequence>MIIGVGVDIIEIKRIKRAIERNKRFLLKIYSEKELEELKKKNIESYAGYFSAKEAVSKALGTGILNFKWTDIEIVKENSAPKVVLNNNAKKIAEQKGIKRIHISISHSREYATAFAVAEG</sequence>
<feature type="binding site" evidence="8">
    <location>
        <position position="8"/>
    </location>
    <ligand>
        <name>Mg(2+)</name>
        <dbReference type="ChEBI" id="CHEBI:18420"/>
    </ligand>
</feature>
<keyword evidence="4 8" id="KW-0276">Fatty acid metabolism</keyword>
<accession>I7J5S2</accession>
<dbReference type="NCBIfam" id="NF000832">
    <property type="entry name" value="PRK00070.3-2"/>
    <property type="match status" value="1"/>
</dbReference>
<dbReference type="HAMAP" id="MF_00101">
    <property type="entry name" value="AcpS"/>
    <property type="match status" value="1"/>
</dbReference>
<dbReference type="InterPro" id="IPR004568">
    <property type="entry name" value="Ppantetheine-prot_Trfase_dom"/>
</dbReference>
<comment type="subcellular location">
    <subcellularLocation>
        <location evidence="8">Cytoplasm</location>
    </subcellularLocation>
</comment>
<comment type="similarity">
    <text evidence="8">Belongs to the P-Pant transferase superfamily. AcpS family.</text>
</comment>
<feature type="domain" description="4'-phosphopantetheinyl transferase" evidence="9">
    <location>
        <begin position="4"/>
        <end position="115"/>
    </location>
</feature>
<comment type="catalytic activity">
    <reaction evidence="8">
        <text>apo-[ACP] + CoA = holo-[ACP] + adenosine 3',5'-bisphosphate + H(+)</text>
        <dbReference type="Rhea" id="RHEA:12068"/>
        <dbReference type="Rhea" id="RHEA-COMP:9685"/>
        <dbReference type="Rhea" id="RHEA-COMP:9690"/>
        <dbReference type="ChEBI" id="CHEBI:15378"/>
        <dbReference type="ChEBI" id="CHEBI:29999"/>
        <dbReference type="ChEBI" id="CHEBI:57287"/>
        <dbReference type="ChEBI" id="CHEBI:58343"/>
        <dbReference type="ChEBI" id="CHEBI:64479"/>
        <dbReference type="EC" id="2.7.8.7"/>
    </reaction>
</comment>
<dbReference type="InterPro" id="IPR002582">
    <property type="entry name" value="ACPS"/>
</dbReference>
<dbReference type="GO" id="GO:0005737">
    <property type="term" value="C:cytoplasm"/>
    <property type="evidence" value="ECO:0007669"/>
    <property type="project" value="UniProtKB-SubCell"/>
</dbReference>
<keyword evidence="6 8" id="KW-0443">Lipid metabolism</keyword>